<dbReference type="AlphaFoldDB" id="A0A5B7K7H3"/>
<dbReference type="EMBL" id="VSRR010141486">
    <property type="protein sequence ID" value="MPD04533.1"/>
    <property type="molecule type" value="Genomic_DNA"/>
</dbReference>
<dbReference type="OrthoDB" id="412981at2759"/>
<dbReference type="Proteomes" id="UP000324222">
    <property type="component" value="Unassembled WGS sequence"/>
</dbReference>
<feature type="compositionally biased region" description="Polar residues" evidence="1">
    <location>
        <begin position="61"/>
        <end position="74"/>
    </location>
</feature>
<evidence type="ECO:0000313" key="3">
    <source>
        <dbReference type="Proteomes" id="UP000324222"/>
    </source>
</evidence>
<proteinExistence type="predicted"/>
<protein>
    <submittedName>
        <fullName evidence="2">Uncharacterized protein</fullName>
    </submittedName>
</protein>
<reference evidence="2 3" key="1">
    <citation type="submission" date="2019-05" db="EMBL/GenBank/DDBJ databases">
        <title>Another draft genome of Portunus trituberculatus and its Hox gene families provides insights of decapod evolution.</title>
        <authorList>
            <person name="Jeong J.-H."/>
            <person name="Song I."/>
            <person name="Kim S."/>
            <person name="Choi T."/>
            <person name="Kim D."/>
            <person name="Ryu S."/>
            <person name="Kim W."/>
        </authorList>
    </citation>
    <scope>NUCLEOTIDE SEQUENCE [LARGE SCALE GENOMIC DNA]</scope>
    <source>
        <tissue evidence="2">Muscle</tissue>
    </source>
</reference>
<feature type="region of interest" description="Disordered" evidence="1">
    <location>
        <begin position="61"/>
        <end position="80"/>
    </location>
</feature>
<sequence>MSYRSVTAGLAEKRCVLVEALSIVDTLLAAHASEDLQPRSVACTARPHKILDEVASAITADTQESTSPSLQHPSTPNPAPVNVVEQGQVFLPHPHLTLHLNYQRKEVRRHPKSLSHLHLTPRSYQRRKEGKGGHSSPRYTLQQRPKKACEYCRGRFHCRVRAADEDNRSWCRQ</sequence>
<organism evidence="2 3">
    <name type="scientific">Portunus trituberculatus</name>
    <name type="common">Swimming crab</name>
    <name type="synonym">Neptunus trituberculatus</name>
    <dbReference type="NCBI Taxonomy" id="210409"/>
    <lineage>
        <taxon>Eukaryota</taxon>
        <taxon>Metazoa</taxon>
        <taxon>Ecdysozoa</taxon>
        <taxon>Arthropoda</taxon>
        <taxon>Crustacea</taxon>
        <taxon>Multicrustacea</taxon>
        <taxon>Malacostraca</taxon>
        <taxon>Eumalacostraca</taxon>
        <taxon>Eucarida</taxon>
        <taxon>Decapoda</taxon>
        <taxon>Pleocyemata</taxon>
        <taxon>Brachyura</taxon>
        <taxon>Eubrachyura</taxon>
        <taxon>Portunoidea</taxon>
        <taxon>Portunidae</taxon>
        <taxon>Portuninae</taxon>
        <taxon>Portunus</taxon>
    </lineage>
</organism>
<accession>A0A5B7K7H3</accession>
<gene>
    <name evidence="2" type="ORF">E2C01_100227</name>
</gene>
<comment type="caution">
    <text evidence="2">The sequence shown here is derived from an EMBL/GenBank/DDBJ whole genome shotgun (WGS) entry which is preliminary data.</text>
</comment>
<evidence type="ECO:0000256" key="1">
    <source>
        <dbReference type="SAM" id="MobiDB-lite"/>
    </source>
</evidence>
<evidence type="ECO:0000313" key="2">
    <source>
        <dbReference type="EMBL" id="MPD04533.1"/>
    </source>
</evidence>
<name>A0A5B7K7H3_PORTR</name>
<feature type="region of interest" description="Disordered" evidence="1">
    <location>
        <begin position="107"/>
        <end position="142"/>
    </location>
</feature>
<keyword evidence="3" id="KW-1185">Reference proteome</keyword>